<dbReference type="OrthoDB" id="77805at2157"/>
<dbReference type="PANTHER" id="PTHR39184:SF1">
    <property type="entry name" value="PBSX PHAGE TERMINASE LARGE SUBUNIT"/>
    <property type="match status" value="1"/>
</dbReference>
<evidence type="ECO:0000313" key="3">
    <source>
        <dbReference type="Proteomes" id="UP000007807"/>
    </source>
</evidence>
<dbReference type="AlphaFoldDB" id="F4BWS1"/>
<dbReference type="HOGENOM" id="CLU_042013_1_0_2"/>
<organism evidence="2 3">
    <name type="scientific">Methanothrix soehngenii (strain ATCC 5969 / DSM 3671 / JCM 10134 / NBRC 103675 / OCM 69 / GP-6)</name>
    <name type="common">Methanosaeta concilii</name>
    <dbReference type="NCBI Taxonomy" id="990316"/>
    <lineage>
        <taxon>Archaea</taxon>
        <taxon>Methanobacteriati</taxon>
        <taxon>Methanobacteriota</taxon>
        <taxon>Stenosarchaea group</taxon>
        <taxon>Methanomicrobia</taxon>
        <taxon>Methanotrichales</taxon>
        <taxon>Methanotrichaceae</taxon>
        <taxon>Methanothrix</taxon>
    </lineage>
</organism>
<reference evidence="2 3" key="1">
    <citation type="journal article" date="2011" name="J. Bacteriol.">
        <title>Complete genome sequence of Methanosaeta concilii, a specialist in aceticlastic methanogenesis.</title>
        <authorList>
            <person name="Barber R.D."/>
            <person name="Zhang L."/>
            <person name="Harnack M."/>
            <person name="Olson M.V."/>
            <person name="Kaul R."/>
            <person name="Ingram-Smith C."/>
            <person name="Smith K.S."/>
        </authorList>
    </citation>
    <scope>NUCLEOTIDE SEQUENCE [LARGE SCALE GENOMIC DNA]</scope>
    <source>
        <strain evidence="3">ATCC 5969 / DSM 3671 / JCM 10134 / NBRC 103675 / OCM 69 / GP-6</strain>
    </source>
</reference>
<dbReference type="PANTHER" id="PTHR39184">
    <property type="match status" value="1"/>
</dbReference>
<keyword evidence="3" id="KW-1185">Reference proteome</keyword>
<gene>
    <name evidence="2" type="ordered locus">MCON_1997</name>
</gene>
<dbReference type="STRING" id="990316.MCON_1997"/>
<dbReference type="InterPro" id="IPR006437">
    <property type="entry name" value="Phage_terminase_lsu"/>
</dbReference>
<dbReference type="NCBIfam" id="TIGR01547">
    <property type="entry name" value="phage_term_2"/>
    <property type="match status" value="1"/>
</dbReference>
<sequence length="422" mass="47696">MGELELPVGKQRDFILEEPARINLLYGSVRSTKTWSVNIKILKDILTLPTGNILFVGNTGTSLYRNVLTPIKDLVGEKNFELRAGKKECEIFGRTVWIEGADNTSSYKKIEGESLLRAYVDEGTTIPENFTNMLLSRLSDKGACLYLTCNPETPRNYIYRNWIARQDELNIKVWKFTLDDNPYLPLEYKRDLEKEYPKGTVFYDRFILGNWVAAEGRVFGLFARGMHCEVPPATLRPKELRIGADYGTHNACAFVALEKYLVPGRAKPTWYVAREYYWDSVVEHAQKTDADYSKDMAKFASEQWGYSSGQPGITYGDNTSKMYASTIEVDPSAASFILQLQRDGLHKARAADNDVLGGIRKIASMIGNGDLIINSEKCPVLVSEMETYAWDQSAADRGEDKPQKIDDHVVDALRYAVNSIRV</sequence>
<evidence type="ECO:0000313" key="2">
    <source>
        <dbReference type="EMBL" id="AEB68557.1"/>
    </source>
</evidence>
<evidence type="ECO:0000259" key="1">
    <source>
        <dbReference type="Pfam" id="PF04466"/>
    </source>
</evidence>
<dbReference type="RefSeq" id="WP_013719599.1">
    <property type="nucleotide sequence ID" value="NC_015416.1"/>
</dbReference>
<dbReference type="KEGG" id="mcj:MCON_1997"/>
<accession>F4BWS1</accession>
<feature type="domain" description="Phage terminase large subunit N-terminal" evidence="1">
    <location>
        <begin position="21"/>
        <end position="198"/>
    </location>
</feature>
<proteinExistence type="predicted"/>
<dbReference type="GeneID" id="10461497"/>
<dbReference type="InParanoid" id="F4BWS1"/>
<dbReference type="Gene3D" id="3.40.50.300">
    <property type="entry name" value="P-loop containing nucleotide triphosphate hydrolases"/>
    <property type="match status" value="1"/>
</dbReference>
<dbReference type="EMBL" id="CP002565">
    <property type="protein sequence ID" value="AEB68557.1"/>
    <property type="molecule type" value="Genomic_DNA"/>
</dbReference>
<dbReference type="Pfam" id="PF04466">
    <property type="entry name" value="Terminase_3"/>
    <property type="match status" value="1"/>
</dbReference>
<dbReference type="InterPro" id="IPR052380">
    <property type="entry name" value="Viral_DNA_packaging_terminase"/>
</dbReference>
<dbReference type="InterPro" id="IPR035412">
    <property type="entry name" value="Terminase_L_N"/>
</dbReference>
<dbReference type="InterPro" id="IPR027417">
    <property type="entry name" value="P-loop_NTPase"/>
</dbReference>
<dbReference type="Gene3D" id="3.30.420.280">
    <property type="match status" value="1"/>
</dbReference>
<protein>
    <submittedName>
        <fullName evidence="2">Phage terminase, large subunit, PBSx family</fullName>
    </submittedName>
</protein>
<dbReference type="Proteomes" id="UP000007807">
    <property type="component" value="Chromosome"/>
</dbReference>
<name>F4BWS1_METSG</name>